<name>A0A5D9C0N1_9SPHN</name>
<dbReference type="Pfam" id="PF00501">
    <property type="entry name" value="AMP-binding"/>
    <property type="match status" value="1"/>
</dbReference>
<proteinExistence type="predicted"/>
<dbReference type="GO" id="GO:0006631">
    <property type="term" value="P:fatty acid metabolic process"/>
    <property type="evidence" value="ECO:0007669"/>
    <property type="project" value="TreeGrafter"/>
</dbReference>
<evidence type="ECO:0000259" key="1">
    <source>
        <dbReference type="Pfam" id="PF00501"/>
    </source>
</evidence>
<organism evidence="3 4">
    <name type="scientific">Sphingomonas montanisoli</name>
    <dbReference type="NCBI Taxonomy" id="2606412"/>
    <lineage>
        <taxon>Bacteria</taxon>
        <taxon>Pseudomonadati</taxon>
        <taxon>Pseudomonadota</taxon>
        <taxon>Alphaproteobacteria</taxon>
        <taxon>Sphingomonadales</taxon>
        <taxon>Sphingomonadaceae</taxon>
        <taxon>Sphingomonas</taxon>
    </lineage>
</organism>
<evidence type="ECO:0000313" key="4">
    <source>
        <dbReference type="Proteomes" id="UP000322077"/>
    </source>
</evidence>
<dbReference type="Gene3D" id="3.40.50.12780">
    <property type="entry name" value="N-terminal domain of ligase-like"/>
    <property type="match status" value="1"/>
</dbReference>
<sequence>MTLDLPAAIRATVSGGGADDALAFGGRWRSWDWVRDIASKLDAALGDAHTVGLVARNRPQHIAAFAATLMAQRTTSMIYAAQRPAGIAADIATLRLPAIIADAEDWTPEALAAARSVGSQAIAIGDGSVEALAPRGPGPFREPMPDIGLELLSSGTTGAPRRSGLPWSTIAGAVAGTKSAYAGTSEVSAPQVMVHPLGNIAGLAYAVPPLVWRQRLVILERFDPLAWAEAVRDHRPSRGTVPPAGVRMLLDSDIPTEWLSSLSLVAVGGGKLDEALQVAFENRFGIPALPAFGATEFGGVIANWTLDAYRRFGAEKRGSAGMPSPGATLRIVDRDTGIALPPGEVGLLEAQVERIGPDFVRTNDFASLDADGFLFLHGRADGAINRGGFKIVPDQVAATLREHPAIADAAVVGIDDVRLGEVPVAAIELRRGRSADAGALKDWLKDRLVAYQVPVDFRIVDALPRNASMKVSLPEVKALFQ</sequence>
<dbReference type="InterPro" id="IPR025110">
    <property type="entry name" value="AMP-bd_C"/>
</dbReference>
<feature type="domain" description="AMP-dependent synthetase/ligase" evidence="1">
    <location>
        <begin position="32"/>
        <end position="347"/>
    </location>
</feature>
<dbReference type="Pfam" id="PF13193">
    <property type="entry name" value="AMP-binding_C"/>
    <property type="match status" value="1"/>
</dbReference>
<dbReference type="GO" id="GO:0031956">
    <property type="term" value="F:medium-chain fatty acid-CoA ligase activity"/>
    <property type="evidence" value="ECO:0007669"/>
    <property type="project" value="TreeGrafter"/>
</dbReference>
<dbReference type="InterPro" id="IPR000873">
    <property type="entry name" value="AMP-dep_synth/lig_dom"/>
</dbReference>
<dbReference type="Gene3D" id="3.30.300.30">
    <property type="match status" value="1"/>
</dbReference>
<dbReference type="InterPro" id="IPR045851">
    <property type="entry name" value="AMP-bd_C_sf"/>
</dbReference>
<dbReference type="InterPro" id="IPR042099">
    <property type="entry name" value="ANL_N_sf"/>
</dbReference>
<dbReference type="EMBL" id="VTOU01000005">
    <property type="protein sequence ID" value="TZG24727.1"/>
    <property type="molecule type" value="Genomic_DNA"/>
</dbReference>
<dbReference type="CDD" id="cd04433">
    <property type="entry name" value="AFD_class_I"/>
    <property type="match status" value="1"/>
</dbReference>
<keyword evidence="3" id="KW-0436">Ligase</keyword>
<feature type="domain" description="AMP-binding enzyme C-terminal" evidence="2">
    <location>
        <begin position="398"/>
        <end position="470"/>
    </location>
</feature>
<keyword evidence="4" id="KW-1185">Reference proteome</keyword>
<dbReference type="PANTHER" id="PTHR43201:SF32">
    <property type="entry name" value="2-SUCCINYLBENZOATE--COA LIGASE, CHLOROPLASTIC_PEROXISOMAL"/>
    <property type="match status" value="1"/>
</dbReference>
<dbReference type="PANTHER" id="PTHR43201">
    <property type="entry name" value="ACYL-COA SYNTHETASE"/>
    <property type="match status" value="1"/>
</dbReference>
<dbReference type="AlphaFoldDB" id="A0A5D9C0N1"/>
<dbReference type="RefSeq" id="WP_149523921.1">
    <property type="nucleotide sequence ID" value="NZ_VTOU01000005.1"/>
</dbReference>
<comment type="caution">
    <text evidence="3">The sequence shown here is derived from an EMBL/GenBank/DDBJ whole genome shotgun (WGS) entry which is preliminary data.</text>
</comment>
<protein>
    <submittedName>
        <fullName evidence="3">Long-chain fatty acid--CoA ligase</fullName>
    </submittedName>
</protein>
<dbReference type="Proteomes" id="UP000322077">
    <property type="component" value="Unassembled WGS sequence"/>
</dbReference>
<reference evidence="3 4" key="1">
    <citation type="submission" date="2019-08" db="EMBL/GenBank/DDBJ databases">
        <authorList>
            <person name="Wang G."/>
            <person name="Xu Z."/>
        </authorList>
    </citation>
    <scope>NUCLEOTIDE SEQUENCE [LARGE SCALE GENOMIC DNA]</scope>
    <source>
        <strain evidence="3 4">ZX</strain>
    </source>
</reference>
<gene>
    <name evidence="3" type="ORF">FYJ91_19150</name>
</gene>
<evidence type="ECO:0000259" key="2">
    <source>
        <dbReference type="Pfam" id="PF13193"/>
    </source>
</evidence>
<dbReference type="SUPFAM" id="SSF56801">
    <property type="entry name" value="Acetyl-CoA synthetase-like"/>
    <property type="match status" value="1"/>
</dbReference>
<evidence type="ECO:0000313" key="3">
    <source>
        <dbReference type="EMBL" id="TZG24727.1"/>
    </source>
</evidence>
<accession>A0A5D9C0N1</accession>